<evidence type="ECO:0000313" key="6">
    <source>
        <dbReference type="EMBL" id="SEG55838.1"/>
    </source>
</evidence>
<dbReference type="Proteomes" id="UP000236728">
    <property type="component" value="Unassembled WGS sequence"/>
</dbReference>
<reference evidence="6 7" key="1">
    <citation type="submission" date="2016-10" db="EMBL/GenBank/DDBJ databases">
        <authorList>
            <person name="de Groot N.N."/>
        </authorList>
    </citation>
    <scope>NUCLEOTIDE SEQUENCE [LARGE SCALE GENOMIC DNA]</scope>
    <source>
        <strain evidence="6 7">DSM 22489</strain>
    </source>
</reference>
<sequence>MLGAGWLALALLRKSADSEDGNIGGLIGVAVGVVLILVILATRGAKRPPAESNRLTPLQPAVVSPEEIVTRARAHVVNMEERKQALLQELVAELKAELYMARVAGVTHKNADRTSRQAELKRCEAFETLRLRSDPENKFDPNAIEVITERDRCIGYLPSETARWVADSMRVGWQWHAVMYSVDEVEREDDLKPVLGARIALLKLGLAEPEPES</sequence>
<keyword evidence="4" id="KW-1133">Transmembrane helix</keyword>
<keyword evidence="4" id="KW-0472">Membrane</keyword>
<dbReference type="Gene3D" id="3.30.70.2330">
    <property type="match status" value="1"/>
</dbReference>
<proteinExistence type="predicted"/>
<keyword evidence="2" id="KW-0378">Hydrolase</keyword>
<dbReference type="AlphaFoldDB" id="A0A1H6B4T0"/>
<dbReference type="EMBL" id="FNVA01000006">
    <property type="protein sequence ID" value="SEG55838.1"/>
    <property type="molecule type" value="Genomic_DNA"/>
</dbReference>
<evidence type="ECO:0000256" key="3">
    <source>
        <dbReference type="SAM" id="Coils"/>
    </source>
</evidence>
<gene>
    <name evidence="6" type="ORF">SAMN05421819_3528</name>
</gene>
<keyword evidence="7" id="KW-1185">Reference proteome</keyword>
<dbReference type="InterPro" id="IPR014905">
    <property type="entry name" value="HIRAN"/>
</dbReference>
<evidence type="ECO:0000256" key="4">
    <source>
        <dbReference type="SAM" id="Phobius"/>
    </source>
</evidence>
<organism evidence="6 7">
    <name type="scientific">Bryocella elongata</name>
    <dbReference type="NCBI Taxonomy" id="863522"/>
    <lineage>
        <taxon>Bacteria</taxon>
        <taxon>Pseudomonadati</taxon>
        <taxon>Acidobacteriota</taxon>
        <taxon>Terriglobia</taxon>
        <taxon>Terriglobales</taxon>
        <taxon>Acidobacteriaceae</taxon>
        <taxon>Bryocella</taxon>
    </lineage>
</organism>
<keyword evidence="4" id="KW-0812">Transmembrane</keyword>
<evidence type="ECO:0000256" key="2">
    <source>
        <dbReference type="ARBA" id="ARBA00022801"/>
    </source>
</evidence>
<dbReference type="Pfam" id="PF08797">
    <property type="entry name" value="HIRAN"/>
    <property type="match status" value="1"/>
</dbReference>
<feature type="transmembrane region" description="Helical" evidence="4">
    <location>
        <begin position="26"/>
        <end position="45"/>
    </location>
</feature>
<feature type="coiled-coil region" evidence="3">
    <location>
        <begin position="69"/>
        <end position="97"/>
    </location>
</feature>
<evidence type="ECO:0000313" key="7">
    <source>
        <dbReference type="Proteomes" id="UP000236728"/>
    </source>
</evidence>
<evidence type="ECO:0000256" key="1">
    <source>
        <dbReference type="ARBA" id="ARBA00022723"/>
    </source>
</evidence>
<dbReference type="GO" id="GO:0008270">
    <property type="term" value="F:zinc ion binding"/>
    <property type="evidence" value="ECO:0007669"/>
    <property type="project" value="InterPro"/>
</dbReference>
<name>A0A1H6B4T0_9BACT</name>
<keyword evidence="3" id="KW-0175">Coiled coil</keyword>
<keyword evidence="1" id="KW-0479">Metal-binding</keyword>
<evidence type="ECO:0000259" key="5">
    <source>
        <dbReference type="Pfam" id="PF08797"/>
    </source>
</evidence>
<accession>A0A1H6B4T0</accession>
<feature type="domain" description="HIRAN" evidence="5">
    <location>
        <begin position="120"/>
        <end position="183"/>
    </location>
</feature>
<dbReference type="GO" id="GO:0016818">
    <property type="term" value="F:hydrolase activity, acting on acid anhydrides, in phosphorus-containing anhydrides"/>
    <property type="evidence" value="ECO:0007669"/>
    <property type="project" value="InterPro"/>
</dbReference>
<dbReference type="RefSeq" id="WP_103934376.1">
    <property type="nucleotide sequence ID" value="NZ_FNVA01000006.1"/>
</dbReference>
<dbReference type="GO" id="GO:0003676">
    <property type="term" value="F:nucleic acid binding"/>
    <property type="evidence" value="ECO:0007669"/>
    <property type="project" value="InterPro"/>
</dbReference>
<protein>
    <submittedName>
        <fullName evidence="6">HIRAN domain-containing protein</fullName>
    </submittedName>
</protein>